<dbReference type="InterPro" id="IPR053213">
    <property type="entry name" value="RLP29"/>
</dbReference>
<dbReference type="Proteomes" id="UP001341840">
    <property type="component" value="Unassembled WGS sequence"/>
</dbReference>
<evidence type="ECO:0000313" key="5">
    <source>
        <dbReference type="EMBL" id="MED6123441.1"/>
    </source>
</evidence>
<dbReference type="EMBL" id="JASCZI010030537">
    <property type="protein sequence ID" value="MED6123441.1"/>
    <property type="molecule type" value="Genomic_DNA"/>
</dbReference>
<keyword evidence="2" id="KW-0677">Repeat</keyword>
<evidence type="ECO:0000313" key="6">
    <source>
        <dbReference type="Proteomes" id="UP001341840"/>
    </source>
</evidence>
<dbReference type="PANTHER" id="PTHR48009">
    <property type="entry name" value="LEUCINE-RICH REPEAT (LRR) FAMILY PROTEIN"/>
    <property type="match status" value="1"/>
</dbReference>
<dbReference type="InterPro" id="IPR032675">
    <property type="entry name" value="LRR_dom_sf"/>
</dbReference>
<evidence type="ECO:0000259" key="4">
    <source>
        <dbReference type="Pfam" id="PF23598"/>
    </source>
</evidence>
<dbReference type="Pfam" id="PF00560">
    <property type="entry name" value="LRR_1"/>
    <property type="match status" value="1"/>
</dbReference>
<feature type="domain" description="Disease resistance R13L4/SHOC-2-like LRR" evidence="4">
    <location>
        <begin position="96"/>
        <end position="233"/>
    </location>
</feature>
<feature type="signal peptide" evidence="3">
    <location>
        <begin position="1"/>
        <end position="20"/>
    </location>
</feature>
<dbReference type="Pfam" id="PF23598">
    <property type="entry name" value="LRR_14"/>
    <property type="match status" value="1"/>
</dbReference>
<keyword evidence="3" id="KW-0732">Signal</keyword>
<dbReference type="PANTHER" id="PTHR48009:SF7">
    <property type="entry name" value="LEUCINE-RICH REPEAT (LRR) FAMILY PROTEIN"/>
    <property type="match status" value="1"/>
</dbReference>
<sequence>MGWCLGVLGLLLLMLMLVAAESKTHWSDTQFLKDFKNGIHPSSVNPGSCLSSWDLTLDPCDNLFTQKFTCGFRCDSIVSGFSRVTELALDQAGYSGSLPSTWNLLPYLQTLDLSNNLFYGNIPHSLSNLTRLRRLALSSNSFSGAIPSSMGSLSTLEELCLDHNNLAGPIPATLNGLKNLKRLELQSNKLQGKLPPKLGSLSSLKYLDGSDNSLEGELPAWLPGSLVQISMRNNKLSGMLKSEVFKRLRYLEVLDLSRNKLSGSVPFGVFELPWLQQLTLSFNEFSWIEGKSAGFEKSGVIAVDISNNKLRGNLPWFMALMPQLSALSLENNMLSGMIPREYAVKVVSPPSGQSTLARLLLAGNYLYGFIPHTLFTLKPDSANVTLANNCFSRCPHTFSFCQGAPQKPLPLCHH</sequence>
<accession>A0ABU6RHA1</accession>
<comment type="caution">
    <text evidence="5">The sequence shown here is derived from an EMBL/GenBank/DDBJ whole genome shotgun (WGS) entry which is preliminary data.</text>
</comment>
<keyword evidence="1" id="KW-0433">Leucine-rich repeat</keyword>
<dbReference type="InterPro" id="IPR001611">
    <property type="entry name" value="Leu-rich_rpt"/>
</dbReference>
<dbReference type="Gene3D" id="3.80.10.10">
    <property type="entry name" value="Ribonuclease Inhibitor"/>
    <property type="match status" value="2"/>
</dbReference>
<feature type="chain" id="PRO_5045962267" description="Disease resistance R13L4/SHOC-2-like LRR domain-containing protein" evidence="3">
    <location>
        <begin position="21"/>
        <end position="414"/>
    </location>
</feature>
<evidence type="ECO:0000256" key="3">
    <source>
        <dbReference type="SAM" id="SignalP"/>
    </source>
</evidence>
<dbReference type="SMART" id="SM00369">
    <property type="entry name" value="LRR_TYP"/>
    <property type="match status" value="4"/>
</dbReference>
<evidence type="ECO:0000256" key="1">
    <source>
        <dbReference type="ARBA" id="ARBA00022614"/>
    </source>
</evidence>
<organism evidence="5 6">
    <name type="scientific">Stylosanthes scabra</name>
    <dbReference type="NCBI Taxonomy" id="79078"/>
    <lineage>
        <taxon>Eukaryota</taxon>
        <taxon>Viridiplantae</taxon>
        <taxon>Streptophyta</taxon>
        <taxon>Embryophyta</taxon>
        <taxon>Tracheophyta</taxon>
        <taxon>Spermatophyta</taxon>
        <taxon>Magnoliopsida</taxon>
        <taxon>eudicotyledons</taxon>
        <taxon>Gunneridae</taxon>
        <taxon>Pentapetalae</taxon>
        <taxon>rosids</taxon>
        <taxon>fabids</taxon>
        <taxon>Fabales</taxon>
        <taxon>Fabaceae</taxon>
        <taxon>Papilionoideae</taxon>
        <taxon>50 kb inversion clade</taxon>
        <taxon>dalbergioids sensu lato</taxon>
        <taxon>Dalbergieae</taxon>
        <taxon>Pterocarpus clade</taxon>
        <taxon>Stylosanthes</taxon>
    </lineage>
</organism>
<dbReference type="InterPro" id="IPR003591">
    <property type="entry name" value="Leu-rich_rpt_typical-subtyp"/>
</dbReference>
<keyword evidence="6" id="KW-1185">Reference proteome</keyword>
<name>A0ABU6RHA1_9FABA</name>
<reference evidence="5 6" key="1">
    <citation type="journal article" date="2023" name="Plants (Basel)">
        <title>Bridging the Gap: Combining Genomics and Transcriptomics Approaches to Understand Stylosanthes scabra, an Orphan Legume from the Brazilian Caatinga.</title>
        <authorList>
            <person name="Ferreira-Neto J.R.C."/>
            <person name="da Silva M.D."/>
            <person name="Binneck E."/>
            <person name="de Melo N.F."/>
            <person name="da Silva R.H."/>
            <person name="de Melo A.L.T.M."/>
            <person name="Pandolfi V."/>
            <person name="Bustamante F.O."/>
            <person name="Brasileiro-Vidal A.C."/>
            <person name="Benko-Iseppon A.M."/>
        </authorList>
    </citation>
    <scope>NUCLEOTIDE SEQUENCE [LARGE SCALE GENOMIC DNA]</scope>
    <source>
        <tissue evidence="5">Leaves</tissue>
    </source>
</reference>
<dbReference type="SUPFAM" id="SSF52058">
    <property type="entry name" value="L domain-like"/>
    <property type="match status" value="1"/>
</dbReference>
<gene>
    <name evidence="5" type="ORF">PIB30_049236</name>
</gene>
<evidence type="ECO:0000256" key="2">
    <source>
        <dbReference type="ARBA" id="ARBA00022737"/>
    </source>
</evidence>
<dbReference type="InterPro" id="IPR055414">
    <property type="entry name" value="LRR_R13L4/SHOC2-like"/>
</dbReference>
<protein>
    <recommendedName>
        <fullName evidence="4">Disease resistance R13L4/SHOC-2-like LRR domain-containing protein</fullName>
    </recommendedName>
</protein>
<proteinExistence type="predicted"/>